<dbReference type="Proteomes" id="UP000472277">
    <property type="component" value="Chromosome 19"/>
</dbReference>
<keyword evidence="2" id="KW-0677">Repeat</keyword>
<dbReference type="Gene3D" id="3.30.710.10">
    <property type="entry name" value="Potassium Channel Kv1.1, Chain A"/>
    <property type="match status" value="1"/>
</dbReference>
<gene>
    <name evidence="4" type="primary">KLHL35</name>
</gene>
<reference evidence="4" key="1">
    <citation type="submission" date="2025-08" db="UniProtKB">
        <authorList>
            <consortium name="Ensembl"/>
        </authorList>
    </citation>
    <scope>IDENTIFICATION</scope>
</reference>
<keyword evidence="1" id="KW-0880">Kelch repeat</keyword>
<dbReference type="InterPro" id="IPR030601">
    <property type="entry name" value="KLHL35_BTB_POZ_dom"/>
</dbReference>
<dbReference type="PROSITE" id="PS51257">
    <property type="entry name" value="PROKAR_LIPOPROTEIN"/>
    <property type="match status" value="1"/>
</dbReference>
<dbReference type="SUPFAM" id="SSF54695">
    <property type="entry name" value="POZ domain"/>
    <property type="match status" value="1"/>
</dbReference>
<evidence type="ECO:0000313" key="5">
    <source>
        <dbReference type="Proteomes" id="UP000472277"/>
    </source>
</evidence>
<dbReference type="Pfam" id="PF07707">
    <property type="entry name" value="BACK"/>
    <property type="match status" value="1"/>
</dbReference>
<dbReference type="InterPro" id="IPR006652">
    <property type="entry name" value="Kelch_1"/>
</dbReference>
<dbReference type="InterPro" id="IPR011705">
    <property type="entry name" value="BACK"/>
</dbReference>
<dbReference type="SUPFAM" id="SSF117281">
    <property type="entry name" value="Kelch motif"/>
    <property type="match status" value="1"/>
</dbReference>
<dbReference type="PROSITE" id="PS50097">
    <property type="entry name" value="BTB"/>
    <property type="match status" value="1"/>
</dbReference>
<dbReference type="FunFam" id="1.25.40.420:FF:000001">
    <property type="entry name" value="Kelch-like family member 12"/>
    <property type="match status" value="1"/>
</dbReference>
<evidence type="ECO:0000256" key="1">
    <source>
        <dbReference type="ARBA" id="ARBA00022441"/>
    </source>
</evidence>
<evidence type="ECO:0000313" key="4">
    <source>
        <dbReference type="Ensembl" id="ENSSTUP00000081420.1"/>
    </source>
</evidence>
<dbReference type="Pfam" id="PF00651">
    <property type="entry name" value="BTB"/>
    <property type="match status" value="1"/>
</dbReference>
<dbReference type="InterPro" id="IPR017096">
    <property type="entry name" value="BTB-kelch_protein"/>
</dbReference>
<dbReference type="SMART" id="SM00875">
    <property type="entry name" value="BACK"/>
    <property type="match status" value="1"/>
</dbReference>
<proteinExistence type="predicted"/>
<dbReference type="InterPro" id="IPR015915">
    <property type="entry name" value="Kelch-typ_b-propeller"/>
</dbReference>
<dbReference type="PANTHER" id="PTHR45632:SF5">
    <property type="entry name" value="KELCH-LIKE PROTEIN 22"/>
    <property type="match status" value="1"/>
</dbReference>
<dbReference type="Gene3D" id="2.120.10.80">
    <property type="entry name" value="Kelch-type beta propeller"/>
    <property type="match status" value="1"/>
</dbReference>
<dbReference type="InParanoid" id="A0A674CC68"/>
<dbReference type="Gene3D" id="1.25.40.420">
    <property type="match status" value="1"/>
</dbReference>
<evidence type="ECO:0000256" key="2">
    <source>
        <dbReference type="ARBA" id="ARBA00022737"/>
    </source>
</evidence>
<keyword evidence="5" id="KW-1185">Reference proteome</keyword>
<dbReference type="AlphaFoldDB" id="A0A674CC68"/>
<dbReference type="SMART" id="SM00225">
    <property type="entry name" value="BTB"/>
    <property type="match status" value="1"/>
</dbReference>
<sequence>MLPGRLIGCPRRDIIVQGAAAVHGYQISCCAACACRGLIIVLSLPRPFLTMGFGSNGEPQPLPQGDQQPQWKEMSFCEGPRHAEQILQVLNIYRRSGTFTDMVLQVDSSEFPCHRAILSAGSIYFRTMFNGQLRESRQQLVCIQGIGASTMETVLNFVYEGKAVLDEANVEIVFGAADMLGVSVLSKACVQFLEERMDHSNCLSIMDFASSYLITPLADKCQTMLYRDFVEVYKHEEFLSLAKERVVELLTSEQLQVDKEEVLVEAVLKWVHHVPTERKGALQDLLELVRLPLVDPVFFVNVIESDDLVQDCRECRPLLQEARMYHVLGREVDSVRTRPRKCMGRAEVIVVIGGCDRNGFSRLSFTEKLNPYTKDWVPGATIPGYSKSEFASCELQNEVYVSGGQLNSSDVWKYMPQVDHWVRVASLAKARWRHKMAALLGKLYAVGGFNGLERLSNVECYSVYDNQWRTVAPLLLAVSSAAVVGCSGKLYVIGGAVNNDCNTNKVQCYNTEEDQWRYVSSCPFSQRCINATAHNNTIYVVGGLLDQIYSYTPKTDTWSKVVDLPMKLESCGLTVCEGKVYIVGGRDSCASATDQVWAYCPESGKLTDEKPMSRSVSYHGCVTVTQWPPKRTH</sequence>
<dbReference type="PIRSF" id="PIRSF037037">
    <property type="entry name" value="Kelch-like_protein_gigaxonin"/>
    <property type="match status" value="1"/>
</dbReference>
<evidence type="ECO:0000259" key="3">
    <source>
        <dbReference type="PROSITE" id="PS50097"/>
    </source>
</evidence>
<dbReference type="Ensembl" id="ENSSTUT00000086648.1">
    <property type="protein sequence ID" value="ENSSTUP00000081420.1"/>
    <property type="gene ID" value="ENSSTUG00000035867.1"/>
</dbReference>
<protein>
    <submittedName>
        <fullName evidence="4">Kelch like family member 35</fullName>
    </submittedName>
</protein>
<dbReference type="GeneTree" id="ENSGT00940000161093"/>
<dbReference type="CDD" id="cd18265">
    <property type="entry name" value="BTB_POZ_KLHL35"/>
    <property type="match status" value="1"/>
</dbReference>
<name>A0A674CC68_SALTR</name>
<dbReference type="InterPro" id="IPR000210">
    <property type="entry name" value="BTB/POZ_dom"/>
</dbReference>
<accession>A0A674CC68</accession>
<organism evidence="4 5">
    <name type="scientific">Salmo trutta</name>
    <name type="common">Brown trout</name>
    <dbReference type="NCBI Taxonomy" id="8032"/>
    <lineage>
        <taxon>Eukaryota</taxon>
        <taxon>Metazoa</taxon>
        <taxon>Chordata</taxon>
        <taxon>Craniata</taxon>
        <taxon>Vertebrata</taxon>
        <taxon>Euteleostomi</taxon>
        <taxon>Actinopterygii</taxon>
        <taxon>Neopterygii</taxon>
        <taxon>Teleostei</taxon>
        <taxon>Protacanthopterygii</taxon>
        <taxon>Salmoniformes</taxon>
        <taxon>Salmonidae</taxon>
        <taxon>Salmoninae</taxon>
        <taxon>Salmo</taxon>
    </lineage>
</organism>
<dbReference type="Pfam" id="PF24681">
    <property type="entry name" value="Kelch_KLHDC2_KLHL20_DRC7"/>
    <property type="match status" value="1"/>
</dbReference>
<dbReference type="PANTHER" id="PTHR45632">
    <property type="entry name" value="LD33804P"/>
    <property type="match status" value="1"/>
</dbReference>
<dbReference type="Pfam" id="PF01344">
    <property type="entry name" value="Kelch_1"/>
    <property type="match status" value="2"/>
</dbReference>
<reference evidence="4" key="2">
    <citation type="submission" date="2025-09" db="UniProtKB">
        <authorList>
            <consortium name="Ensembl"/>
        </authorList>
    </citation>
    <scope>IDENTIFICATION</scope>
</reference>
<dbReference type="InterPro" id="IPR011333">
    <property type="entry name" value="SKP1/BTB/POZ_sf"/>
</dbReference>
<feature type="domain" description="BTB" evidence="3">
    <location>
        <begin position="100"/>
        <end position="167"/>
    </location>
</feature>
<dbReference type="SMART" id="SM00612">
    <property type="entry name" value="Kelch"/>
    <property type="match status" value="6"/>
</dbReference>